<gene>
    <name evidence="1" type="ORF">GWK36_00950</name>
</gene>
<evidence type="ECO:0000313" key="2">
    <source>
        <dbReference type="Proteomes" id="UP000502699"/>
    </source>
</evidence>
<dbReference type="GO" id="GO:0032259">
    <property type="term" value="P:methylation"/>
    <property type="evidence" value="ECO:0007669"/>
    <property type="project" value="UniProtKB-KW"/>
</dbReference>
<dbReference type="CDD" id="cd02440">
    <property type="entry name" value="AdoMet_MTases"/>
    <property type="match status" value="1"/>
</dbReference>
<organism evidence="1 2">
    <name type="scientific">Caldichromatium japonicum</name>
    <dbReference type="NCBI Taxonomy" id="2699430"/>
    <lineage>
        <taxon>Bacteria</taxon>
        <taxon>Pseudomonadati</taxon>
        <taxon>Pseudomonadota</taxon>
        <taxon>Gammaproteobacteria</taxon>
        <taxon>Chromatiales</taxon>
        <taxon>Chromatiaceae</taxon>
        <taxon>Caldichromatium</taxon>
    </lineage>
</organism>
<dbReference type="GO" id="GO:0008168">
    <property type="term" value="F:methyltransferase activity"/>
    <property type="evidence" value="ECO:0007669"/>
    <property type="project" value="UniProtKB-KW"/>
</dbReference>
<accession>A0A6G7VA64</accession>
<keyword evidence="1" id="KW-0808">Transferase</keyword>
<keyword evidence="1" id="KW-0489">Methyltransferase</keyword>
<dbReference type="EMBL" id="CP048029">
    <property type="protein sequence ID" value="QIK36800.1"/>
    <property type="molecule type" value="Genomic_DNA"/>
</dbReference>
<dbReference type="PANTHER" id="PTHR43861">
    <property type="entry name" value="TRANS-ACONITATE 2-METHYLTRANSFERASE-RELATED"/>
    <property type="match status" value="1"/>
</dbReference>
<dbReference type="Gene3D" id="3.40.50.150">
    <property type="entry name" value="Vaccinia Virus protein VP39"/>
    <property type="match status" value="1"/>
</dbReference>
<evidence type="ECO:0000313" key="1">
    <source>
        <dbReference type="EMBL" id="QIK36800.1"/>
    </source>
</evidence>
<dbReference type="InterPro" id="IPR029063">
    <property type="entry name" value="SAM-dependent_MTases_sf"/>
</dbReference>
<sequence length="411" mass="46689">MRLFSHSHDLKRLEARLLSLLTAPTPPKLLEAALHRPDHRLPGRRQRWRLRLFSWLDAWRAQGYALNWLIQRLPGVRDVVNLAWALLTIQGRLYRLALAIQETQNLLKQLQHALRAQGQLAEQRSSLLAKRLEDLHGAHAFMQHEIEHLAARLHEEQTAERLFIQREIDLLAARLRALEPAPAHTGRLSTGPTPSDCWYQSFEGVHRGPPELIQARQRTYLPFIQAAIPDRAAGWVLDLGCGGGEWLALLTEAGFKAEGIDINPNLIAAARQKGLRVHQADLFEYLRMLANCTYAAVTAFQVIEHLPLEALLDLFAEARRILRPGGVLILETPNPENIQVAAYSFWLDPTHLRPLPPPLLVNLAVHFGLIDIRIERLNPWPQYRPELDDALHKLLYCGQDYALIARVPVSA</sequence>
<dbReference type="RefSeq" id="WP_166269293.1">
    <property type="nucleotide sequence ID" value="NZ_CP048029.1"/>
</dbReference>
<dbReference type="KEGG" id="cjap:GWK36_00950"/>
<dbReference type="SUPFAM" id="SSF53335">
    <property type="entry name" value="S-adenosyl-L-methionine-dependent methyltransferases"/>
    <property type="match status" value="1"/>
</dbReference>
<protein>
    <submittedName>
        <fullName evidence="1">Methyltransferase domain-containing protein</fullName>
    </submittedName>
</protein>
<proteinExistence type="predicted"/>
<name>A0A6G7VA64_9GAMM</name>
<reference evidence="2" key="1">
    <citation type="submission" date="2020-01" db="EMBL/GenBank/DDBJ databases">
        <title>Caldichromatium gen. nov., sp. nov., a thermophilic purple sulfur bacterium member of the family Chromatiaceae isolated from Nakabusa hot spring, Japan.</title>
        <authorList>
            <person name="Saini M.K."/>
            <person name="Hanada S."/>
            <person name="Tank M."/>
        </authorList>
    </citation>
    <scope>NUCLEOTIDE SEQUENCE [LARGE SCALE GENOMIC DNA]</scope>
    <source>
        <strain evidence="2">No.7</strain>
    </source>
</reference>
<dbReference type="Proteomes" id="UP000502699">
    <property type="component" value="Chromosome"/>
</dbReference>
<keyword evidence="2" id="KW-1185">Reference proteome</keyword>
<dbReference type="Pfam" id="PF13489">
    <property type="entry name" value="Methyltransf_23"/>
    <property type="match status" value="1"/>
</dbReference>
<dbReference type="AlphaFoldDB" id="A0A6G7VA64"/>